<sequence length="213" mass="23743">MAGFSIPSRTVGMPNDTWYCCECDGLNLEDNHPSHCGACQHERGDCCTTGADQEIENPARDRFHQQTAFKENQMTVSEVLSLLPRPPNAHGSQFPSCYPPATPSSFTVLHCHVEPTFHSIARPSTEGYCALILNAITVAPHKGYSTLDGLRHDLPDNDLDTHMVSKNRLAHEVCPLLASDDRQRIRQQLAVYAPDPVQQLSIHLLFFPFPFSF</sequence>
<gene>
    <name evidence="1" type="ORF">AJ80_00601</name>
</gene>
<evidence type="ECO:0000313" key="2">
    <source>
        <dbReference type="Proteomes" id="UP000224634"/>
    </source>
</evidence>
<dbReference type="AlphaFoldDB" id="A0A2B7Z3K1"/>
<dbReference type="Proteomes" id="UP000224634">
    <property type="component" value="Unassembled WGS sequence"/>
</dbReference>
<evidence type="ECO:0008006" key="3">
    <source>
        <dbReference type="Google" id="ProtNLM"/>
    </source>
</evidence>
<accession>A0A2B7Z3K1</accession>
<reference evidence="1 2" key="1">
    <citation type="submission" date="2017-10" db="EMBL/GenBank/DDBJ databases">
        <title>Comparative genomics in systemic dimorphic fungi from Ajellomycetaceae.</title>
        <authorList>
            <person name="Munoz J.F."/>
            <person name="Mcewen J.G."/>
            <person name="Clay O.K."/>
            <person name="Cuomo C.A."/>
        </authorList>
    </citation>
    <scope>NUCLEOTIDE SEQUENCE [LARGE SCALE GENOMIC DNA]</scope>
    <source>
        <strain evidence="1 2">UAMH7299</strain>
    </source>
</reference>
<comment type="caution">
    <text evidence="1">The sequence shown here is derived from an EMBL/GenBank/DDBJ whole genome shotgun (WGS) entry which is preliminary data.</text>
</comment>
<dbReference type="EMBL" id="PDNA01000004">
    <property type="protein sequence ID" value="PGH27813.1"/>
    <property type="molecule type" value="Genomic_DNA"/>
</dbReference>
<protein>
    <recommendedName>
        <fullName evidence="3">RanBP2-type domain-containing protein</fullName>
    </recommendedName>
</protein>
<proteinExistence type="predicted"/>
<name>A0A2B7Z3K1_POLH7</name>
<keyword evidence="2" id="KW-1185">Reference proteome</keyword>
<organism evidence="1 2">
    <name type="scientific">Polytolypa hystricis (strain UAMH7299)</name>
    <dbReference type="NCBI Taxonomy" id="1447883"/>
    <lineage>
        <taxon>Eukaryota</taxon>
        <taxon>Fungi</taxon>
        <taxon>Dikarya</taxon>
        <taxon>Ascomycota</taxon>
        <taxon>Pezizomycotina</taxon>
        <taxon>Eurotiomycetes</taxon>
        <taxon>Eurotiomycetidae</taxon>
        <taxon>Onygenales</taxon>
        <taxon>Onygenales incertae sedis</taxon>
        <taxon>Polytolypa</taxon>
    </lineage>
</organism>
<dbReference type="OrthoDB" id="4175370at2759"/>
<evidence type="ECO:0000313" key="1">
    <source>
        <dbReference type="EMBL" id="PGH27813.1"/>
    </source>
</evidence>